<gene>
    <name evidence="2" type="ORF">TREES_T100003135</name>
</gene>
<accession>L9KIP2</accession>
<dbReference type="STRING" id="246437.L9KIP2"/>
<evidence type="ECO:0000256" key="1">
    <source>
        <dbReference type="SAM" id="MobiDB-lite"/>
    </source>
</evidence>
<evidence type="ECO:0000313" key="2">
    <source>
        <dbReference type="EMBL" id="ELW62601.1"/>
    </source>
</evidence>
<name>L9KIP2_TUPCH</name>
<evidence type="ECO:0000313" key="3">
    <source>
        <dbReference type="Proteomes" id="UP000011518"/>
    </source>
</evidence>
<dbReference type="Proteomes" id="UP000011518">
    <property type="component" value="Unassembled WGS sequence"/>
</dbReference>
<organism evidence="2 3">
    <name type="scientific">Tupaia chinensis</name>
    <name type="common">Chinese tree shrew</name>
    <name type="synonym">Tupaia belangeri chinensis</name>
    <dbReference type="NCBI Taxonomy" id="246437"/>
    <lineage>
        <taxon>Eukaryota</taxon>
        <taxon>Metazoa</taxon>
        <taxon>Chordata</taxon>
        <taxon>Craniata</taxon>
        <taxon>Vertebrata</taxon>
        <taxon>Euteleostomi</taxon>
        <taxon>Mammalia</taxon>
        <taxon>Eutheria</taxon>
        <taxon>Euarchontoglires</taxon>
        <taxon>Scandentia</taxon>
        <taxon>Tupaiidae</taxon>
        <taxon>Tupaia</taxon>
    </lineage>
</organism>
<proteinExistence type="predicted"/>
<dbReference type="Pfam" id="PF00227">
    <property type="entry name" value="Proteasome"/>
    <property type="match status" value="1"/>
</dbReference>
<dbReference type="GO" id="GO:0051603">
    <property type="term" value="P:proteolysis involved in protein catabolic process"/>
    <property type="evidence" value="ECO:0007669"/>
    <property type="project" value="InterPro"/>
</dbReference>
<dbReference type="Gene3D" id="3.60.20.10">
    <property type="entry name" value="Glutamine Phosphoribosylpyrophosphate, subunit 1, domain 1"/>
    <property type="match status" value="2"/>
</dbReference>
<dbReference type="InterPro" id="IPR029055">
    <property type="entry name" value="Ntn_hydrolases_N"/>
</dbReference>
<feature type="region of interest" description="Disordered" evidence="1">
    <location>
        <begin position="127"/>
        <end position="152"/>
    </location>
</feature>
<protein>
    <submittedName>
        <fullName evidence="2">Proteasome subunit alpha type-4</fullName>
    </submittedName>
</protein>
<dbReference type="InterPro" id="IPR001353">
    <property type="entry name" value="Proteasome_sua/b"/>
</dbReference>
<sequence>MGFCLQLRDATSSSFLMKSFSEKMSKLSEGVACSVAGITSDASVLTNERRLLAQRYRLEVSRAHPSRASDPSGNDGGWKATCIGNNSAAAVWMPKQDYKEGGMPLEPALALAAKVLNKAMDKEVEQLIKNHEEEEAKAEREKKEKEQKEKDK</sequence>
<dbReference type="EMBL" id="KB320808">
    <property type="protein sequence ID" value="ELW62601.1"/>
    <property type="molecule type" value="Genomic_DNA"/>
</dbReference>
<keyword evidence="3" id="KW-1185">Reference proteome</keyword>
<reference evidence="3" key="2">
    <citation type="journal article" date="2013" name="Nat. Commun.">
        <title>Genome of the Chinese tree shrew.</title>
        <authorList>
            <person name="Fan Y."/>
            <person name="Huang Z.Y."/>
            <person name="Cao C.C."/>
            <person name="Chen C.S."/>
            <person name="Chen Y.X."/>
            <person name="Fan D.D."/>
            <person name="He J."/>
            <person name="Hou H.L."/>
            <person name="Hu L."/>
            <person name="Hu X.T."/>
            <person name="Jiang X.T."/>
            <person name="Lai R."/>
            <person name="Lang Y.S."/>
            <person name="Liang B."/>
            <person name="Liao S.G."/>
            <person name="Mu D."/>
            <person name="Ma Y.Y."/>
            <person name="Niu Y.Y."/>
            <person name="Sun X.Q."/>
            <person name="Xia J.Q."/>
            <person name="Xiao J."/>
            <person name="Xiong Z.Q."/>
            <person name="Xu L."/>
            <person name="Yang L."/>
            <person name="Zhang Y."/>
            <person name="Zhao W."/>
            <person name="Zhao X.D."/>
            <person name="Zheng Y.T."/>
            <person name="Zhou J.M."/>
            <person name="Zhu Y.B."/>
            <person name="Zhang G.J."/>
            <person name="Wang J."/>
            <person name="Yao Y.G."/>
        </authorList>
    </citation>
    <scope>NUCLEOTIDE SEQUENCE [LARGE SCALE GENOMIC DNA]</scope>
</reference>
<dbReference type="InParanoid" id="L9KIP2"/>
<dbReference type="AlphaFoldDB" id="L9KIP2"/>
<reference evidence="3" key="1">
    <citation type="submission" date="2012-07" db="EMBL/GenBank/DDBJ databases">
        <title>Genome of the Chinese tree shrew, a rising model animal genetically related to primates.</title>
        <authorList>
            <person name="Zhang G."/>
            <person name="Fan Y."/>
            <person name="Yao Y."/>
            <person name="Huang Z."/>
        </authorList>
    </citation>
    <scope>NUCLEOTIDE SEQUENCE [LARGE SCALE GENOMIC DNA]</scope>
</reference>
<keyword evidence="2" id="KW-0647">Proteasome</keyword>
<dbReference type="GO" id="GO:0005839">
    <property type="term" value="C:proteasome core complex"/>
    <property type="evidence" value="ECO:0007669"/>
    <property type="project" value="InterPro"/>
</dbReference>
<dbReference type="SUPFAM" id="SSF56235">
    <property type="entry name" value="N-terminal nucleophile aminohydrolases (Ntn hydrolases)"/>
    <property type="match status" value="1"/>
</dbReference>